<sequence>MINIYPDLMIRVDTDDRINNEYLAYIVNSVIGRMYFKYVSKGKNQSMVKISNIEISDFLLPVPPIDRQIEIVNKIKESINMQDLIILEIASYKIKINQLVNSWIEDITY</sequence>
<organism evidence="3 4">
    <name type="scientific">Tissierella creatinophila DSM 6911</name>
    <dbReference type="NCBI Taxonomy" id="1123403"/>
    <lineage>
        <taxon>Bacteria</taxon>
        <taxon>Bacillati</taxon>
        <taxon>Bacillota</taxon>
        <taxon>Tissierellia</taxon>
        <taxon>Tissierellales</taxon>
        <taxon>Tissierellaceae</taxon>
        <taxon>Tissierella</taxon>
    </lineage>
</organism>
<gene>
    <name evidence="3" type="ORF">TICRE_15810</name>
</gene>
<dbReference type="EMBL" id="LTDM01000028">
    <property type="protein sequence ID" value="OLS02429.1"/>
    <property type="molecule type" value="Genomic_DNA"/>
</dbReference>
<evidence type="ECO:0000313" key="4">
    <source>
        <dbReference type="Proteomes" id="UP000186112"/>
    </source>
</evidence>
<reference evidence="3 4" key="1">
    <citation type="submission" date="2016-02" db="EMBL/GenBank/DDBJ databases">
        <title>Genome sequence of Tissierella creatinophila DSM 6911.</title>
        <authorList>
            <person name="Poehlein A."/>
            <person name="Daniel R."/>
        </authorList>
    </citation>
    <scope>NUCLEOTIDE SEQUENCE [LARGE SCALE GENOMIC DNA]</scope>
    <source>
        <strain evidence="3 4">DSM 6911</strain>
    </source>
</reference>
<dbReference type="AlphaFoldDB" id="A0A1U7M5D2"/>
<evidence type="ECO:0000256" key="2">
    <source>
        <dbReference type="ARBA" id="ARBA00023125"/>
    </source>
</evidence>
<proteinExistence type="predicted"/>
<protein>
    <submittedName>
        <fullName evidence="3">EcoKI restriction-modification system protein HsdS</fullName>
    </submittedName>
</protein>
<evidence type="ECO:0000313" key="3">
    <source>
        <dbReference type="EMBL" id="OLS02429.1"/>
    </source>
</evidence>
<dbReference type="SUPFAM" id="SSF116734">
    <property type="entry name" value="DNA methylase specificity domain"/>
    <property type="match status" value="1"/>
</dbReference>
<name>A0A1U7M5D2_TISCR</name>
<dbReference type="RefSeq" id="WP_143583108.1">
    <property type="nucleotide sequence ID" value="NZ_LTDM01000028.1"/>
</dbReference>
<dbReference type="Gene3D" id="3.90.220.20">
    <property type="entry name" value="DNA methylase specificity domains"/>
    <property type="match status" value="1"/>
</dbReference>
<keyword evidence="1" id="KW-0680">Restriction system</keyword>
<accession>A0A1U7M5D2</accession>
<evidence type="ECO:0000256" key="1">
    <source>
        <dbReference type="ARBA" id="ARBA00022747"/>
    </source>
</evidence>
<dbReference type="Proteomes" id="UP000186112">
    <property type="component" value="Unassembled WGS sequence"/>
</dbReference>
<keyword evidence="2" id="KW-0238">DNA-binding</keyword>
<dbReference type="GO" id="GO:0009307">
    <property type="term" value="P:DNA restriction-modification system"/>
    <property type="evidence" value="ECO:0007669"/>
    <property type="project" value="UniProtKB-KW"/>
</dbReference>
<keyword evidence="4" id="KW-1185">Reference proteome</keyword>
<dbReference type="OrthoDB" id="9795776at2"/>
<dbReference type="InterPro" id="IPR044946">
    <property type="entry name" value="Restrct_endonuc_typeI_TRD_sf"/>
</dbReference>
<comment type="caution">
    <text evidence="3">The sequence shown here is derived from an EMBL/GenBank/DDBJ whole genome shotgun (WGS) entry which is preliminary data.</text>
</comment>
<dbReference type="GO" id="GO:0003677">
    <property type="term" value="F:DNA binding"/>
    <property type="evidence" value="ECO:0007669"/>
    <property type="project" value="UniProtKB-KW"/>
</dbReference>